<feature type="transmembrane region" description="Helical" evidence="7">
    <location>
        <begin position="48"/>
        <end position="72"/>
    </location>
</feature>
<organism evidence="8 9">
    <name type="scientific">Pseudarthrobacter defluvii</name>
    <dbReference type="NCBI Taxonomy" id="410837"/>
    <lineage>
        <taxon>Bacteria</taxon>
        <taxon>Bacillati</taxon>
        <taxon>Actinomycetota</taxon>
        <taxon>Actinomycetes</taxon>
        <taxon>Micrococcales</taxon>
        <taxon>Micrococcaceae</taxon>
        <taxon>Pseudarthrobacter</taxon>
    </lineage>
</organism>
<feature type="transmembrane region" description="Helical" evidence="7">
    <location>
        <begin position="328"/>
        <end position="348"/>
    </location>
</feature>
<dbReference type="PANTHER" id="PTHR30250:SF10">
    <property type="entry name" value="LIPOPOLYSACCHARIDE BIOSYNTHESIS PROTEIN WZXC"/>
    <property type="match status" value="1"/>
</dbReference>
<evidence type="ECO:0000256" key="2">
    <source>
        <dbReference type="ARBA" id="ARBA00007430"/>
    </source>
</evidence>
<keyword evidence="4 7" id="KW-0812">Transmembrane</keyword>
<comment type="similarity">
    <text evidence="2">Belongs to the polysaccharide synthase family.</text>
</comment>
<feature type="transmembrane region" description="Helical" evidence="7">
    <location>
        <begin position="236"/>
        <end position="254"/>
    </location>
</feature>
<gene>
    <name evidence="8" type="ORF">J2T22_002485</name>
</gene>
<comment type="subcellular location">
    <subcellularLocation>
        <location evidence="1">Cell membrane</location>
        <topology evidence="1">Multi-pass membrane protein</topology>
    </subcellularLocation>
</comment>
<evidence type="ECO:0000256" key="6">
    <source>
        <dbReference type="ARBA" id="ARBA00023136"/>
    </source>
</evidence>
<feature type="transmembrane region" description="Helical" evidence="7">
    <location>
        <begin position="150"/>
        <end position="168"/>
    </location>
</feature>
<dbReference type="RefSeq" id="WP_307490787.1">
    <property type="nucleotide sequence ID" value="NZ_JAUSSY010000008.1"/>
</dbReference>
<protein>
    <submittedName>
        <fullName evidence="8">PST family polysaccharide transporter</fullName>
    </submittedName>
</protein>
<dbReference type="Pfam" id="PF13440">
    <property type="entry name" value="Polysacc_synt_3"/>
    <property type="match status" value="1"/>
</dbReference>
<feature type="transmembrane region" description="Helical" evidence="7">
    <location>
        <begin position="174"/>
        <end position="195"/>
    </location>
</feature>
<evidence type="ECO:0000313" key="8">
    <source>
        <dbReference type="EMBL" id="MDQ0119290.1"/>
    </source>
</evidence>
<keyword evidence="6 7" id="KW-0472">Membrane</keyword>
<feature type="transmembrane region" description="Helical" evidence="7">
    <location>
        <begin position="443"/>
        <end position="465"/>
    </location>
</feature>
<keyword evidence="3" id="KW-1003">Cell membrane</keyword>
<evidence type="ECO:0000256" key="4">
    <source>
        <dbReference type="ARBA" id="ARBA00022692"/>
    </source>
</evidence>
<dbReference type="Proteomes" id="UP001226389">
    <property type="component" value="Unassembled WGS sequence"/>
</dbReference>
<feature type="transmembrane region" description="Helical" evidence="7">
    <location>
        <begin position="260"/>
        <end position="278"/>
    </location>
</feature>
<reference evidence="8 9" key="1">
    <citation type="submission" date="2023-07" db="EMBL/GenBank/DDBJ databases">
        <title>Sorghum-associated microbial communities from plants grown in Nebraska, USA.</title>
        <authorList>
            <person name="Schachtman D."/>
        </authorList>
    </citation>
    <scope>NUCLEOTIDE SEQUENCE [LARGE SCALE GENOMIC DNA]</scope>
    <source>
        <strain evidence="8 9">DS994</strain>
    </source>
</reference>
<feature type="transmembrane region" description="Helical" evidence="7">
    <location>
        <begin position="360"/>
        <end position="378"/>
    </location>
</feature>
<evidence type="ECO:0000313" key="9">
    <source>
        <dbReference type="Proteomes" id="UP001226389"/>
    </source>
</evidence>
<dbReference type="InterPro" id="IPR050833">
    <property type="entry name" value="Poly_Biosynth_Transport"/>
</dbReference>
<evidence type="ECO:0000256" key="3">
    <source>
        <dbReference type="ARBA" id="ARBA00022475"/>
    </source>
</evidence>
<evidence type="ECO:0000256" key="5">
    <source>
        <dbReference type="ARBA" id="ARBA00022989"/>
    </source>
</evidence>
<comment type="caution">
    <text evidence="8">The sequence shown here is derived from an EMBL/GenBank/DDBJ whole genome shotgun (WGS) entry which is preliminary data.</text>
</comment>
<name>A0ABT9UKV3_9MICC</name>
<feature type="transmembrane region" description="Helical" evidence="7">
    <location>
        <begin position="299"/>
        <end position="322"/>
    </location>
</feature>
<feature type="transmembrane region" description="Helical" evidence="7">
    <location>
        <begin position="84"/>
        <end position="103"/>
    </location>
</feature>
<feature type="transmembrane region" description="Helical" evidence="7">
    <location>
        <begin position="384"/>
        <end position="406"/>
    </location>
</feature>
<evidence type="ECO:0000256" key="1">
    <source>
        <dbReference type="ARBA" id="ARBA00004651"/>
    </source>
</evidence>
<accession>A0ABT9UKV3</accession>
<keyword evidence="9" id="KW-1185">Reference proteome</keyword>
<proteinExistence type="inferred from homology"/>
<sequence>MTYAPGELERKGVRGALWQGLAFASGRVIVLVTTVVLARLLSPEEYGLVALALVLMAYAETIADAGVGQALVYLPKTPVIARSALLLSVALGAVLAVAALLAADAVEDLLGLDGVAPLVQVLGVSVLATACGAVPEAIMRRDLKFRQLTAAPVLRAATMGTVTLYLAFTGHGAWSLAVGTAAGSVAYAATCWFLVRREAPWQVWRVSKSAIGENVRFGAPVAGSTMLARAIFDVDYLVIGIVLGAHALGLYTLAFRLPEALILNVFFVLSTVLFPLYTQVRGDRQRLRDGYLKSVTVQALYGITAGVGLAVVAPVLVPVLFGQQWEESVTPLVFLALYAAARSLGAGANDVYKAMGRPGLSIWISVVRLVVLLPALVFATQWGIVGVACAQMVVAVVFAFGMQAVAAKVMGTRMRRMMRAAAPGLVCGAAVGLVGLVNLARHALGPVPTLAVMVVAGVGAVYAVLRFGYRDLHDEILGLFRRNQENPGAADSRTS</sequence>
<feature type="transmembrane region" description="Helical" evidence="7">
    <location>
        <begin position="115"/>
        <end position="138"/>
    </location>
</feature>
<feature type="transmembrane region" description="Helical" evidence="7">
    <location>
        <begin position="21"/>
        <end position="42"/>
    </location>
</feature>
<dbReference type="PANTHER" id="PTHR30250">
    <property type="entry name" value="PST FAMILY PREDICTED COLANIC ACID TRANSPORTER"/>
    <property type="match status" value="1"/>
</dbReference>
<dbReference type="EMBL" id="JAUSSY010000008">
    <property type="protein sequence ID" value="MDQ0119290.1"/>
    <property type="molecule type" value="Genomic_DNA"/>
</dbReference>
<keyword evidence="5 7" id="KW-1133">Transmembrane helix</keyword>
<feature type="transmembrane region" description="Helical" evidence="7">
    <location>
        <begin position="418"/>
        <end position="437"/>
    </location>
</feature>
<evidence type="ECO:0000256" key="7">
    <source>
        <dbReference type="SAM" id="Phobius"/>
    </source>
</evidence>